<dbReference type="GO" id="GO:0019867">
    <property type="term" value="C:outer membrane"/>
    <property type="evidence" value="ECO:0007669"/>
    <property type="project" value="InterPro"/>
</dbReference>
<dbReference type="Gene3D" id="2.20.230.10">
    <property type="entry name" value="Resuscitation-promoting factor rpfb"/>
    <property type="match status" value="1"/>
</dbReference>
<evidence type="ECO:0000313" key="5">
    <source>
        <dbReference type="Proteomes" id="UP000179069"/>
    </source>
</evidence>
<dbReference type="Gene3D" id="2.40.40.10">
    <property type="entry name" value="RlpA-like domain"/>
    <property type="match status" value="1"/>
</dbReference>
<accession>A0A1G1VN08</accession>
<feature type="chain" id="PRO_5009581031" description="G5 domain-containing protein" evidence="2">
    <location>
        <begin position="30"/>
        <end position="239"/>
    </location>
</feature>
<dbReference type="PANTHER" id="PTHR39160">
    <property type="entry name" value="CELL WALL-BINDING PROTEIN YOCH"/>
    <property type="match status" value="1"/>
</dbReference>
<feature type="signal peptide" evidence="2">
    <location>
        <begin position="1"/>
        <end position="29"/>
    </location>
</feature>
<proteinExistence type="predicted"/>
<dbReference type="GO" id="GO:0009254">
    <property type="term" value="P:peptidoglycan turnover"/>
    <property type="evidence" value="ECO:0007669"/>
    <property type="project" value="InterPro"/>
</dbReference>
<evidence type="ECO:0000256" key="2">
    <source>
        <dbReference type="SAM" id="SignalP"/>
    </source>
</evidence>
<sequence>MRSFERHLASLCILGAIAVCLLLSANVSADDASADVSSLLRSPSDIFLTQSRFREEQQTRAESIPYSTRYVDDPDSEIGTETVLHKGRYGKKEIHTTILYYDNDEYTRSSQKHTIQEPVEEVISRGTKIIERTMLTDSGTITYWKQLPQVWATSYDSTCAGCNETTATGMKQGYGVIAVDPTVIPLHSRVYIPGCGIAVAGDVGGSIKGNRVDLGYDSLNGQWTAHYVDVYLLVDKAAQ</sequence>
<dbReference type="InterPro" id="IPR059180">
    <property type="entry name" value="3D_YorM"/>
</dbReference>
<feature type="domain" description="G5" evidence="3">
    <location>
        <begin position="50"/>
        <end position="129"/>
    </location>
</feature>
<dbReference type="PANTHER" id="PTHR39160:SF4">
    <property type="entry name" value="RESUSCITATION-PROMOTING FACTOR RPFB"/>
    <property type="match status" value="1"/>
</dbReference>
<dbReference type="SMART" id="SM01208">
    <property type="entry name" value="G5"/>
    <property type="match status" value="1"/>
</dbReference>
<dbReference type="InterPro" id="IPR010611">
    <property type="entry name" value="3D_dom"/>
</dbReference>
<dbReference type="AlphaFoldDB" id="A0A1G1VN08"/>
<evidence type="ECO:0000259" key="3">
    <source>
        <dbReference type="PROSITE" id="PS51109"/>
    </source>
</evidence>
<dbReference type="Pfam" id="PF07501">
    <property type="entry name" value="G5"/>
    <property type="match status" value="1"/>
</dbReference>
<dbReference type="Pfam" id="PF06725">
    <property type="entry name" value="3D"/>
    <property type="match status" value="1"/>
</dbReference>
<dbReference type="Proteomes" id="UP000179069">
    <property type="component" value="Unassembled WGS sequence"/>
</dbReference>
<keyword evidence="1 2" id="KW-0732">Signal</keyword>
<dbReference type="CDD" id="cd14667">
    <property type="entry name" value="3D_containing_proteins"/>
    <property type="match status" value="1"/>
</dbReference>
<comment type="caution">
    <text evidence="4">The sequence shown here is derived from an EMBL/GenBank/DDBJ whole genome shotgun (WGS) entry which is preliminary data.</text>
</comment>
<gene>
    <name evidence="4" type="ORF">A2785_03395</name>
</gene>
<organism evidence="4 5">
    <name type="scientific">Candidatus Chisholmbacteria bacterium RIFCSPHIGHO2_01_FULL_49_18</name>
    <dbReference type="NCBI Taxonomy" id="1797590"/>
    <lineage>
        <taxon>Bacteria</taxon>
        <taxon>Candidatus Chisholmiibacteriota</taxon>
    </lineage>
</organism>
<reference evidence="4 5" key="1">
    <citation type="journal article" date="2016" name="Nat. Commun.">
        <title>Thousands of microbial genomes shed light on interconnected biogeochemical processes in an aquifer system.</title>
        <authorList>
            <person name="Anantharaman K."/>
            <person name="Brown C.T."/>
            <person name="Hug L.A."/>
            <person name="Sharon I."/>
            <person name="Castelle C.J."/>
            <person name="Probst A.J."/>
            <person name="Thomas B.C."/>
            <person name="Singh A."/>
            <person name="Wilkins M.J."/>
            <person name="Karaoz U."/>
            <person name="Brodie E.L."/>
            <person name="Williams K.H."/>
            <person name="Hubbard S.S."/>
            <person name="Banfield J.F."/>
        </authorList>
    </citation>
    <scope>NUCLEOTIDE SEQUENCE [LARGE SCALE GENOMIC DNA]</scope>
</reference>
<dbReference type="EMBL" id="MHCI01000009">
    <property type="protein sequence ID" value="OGY16786.1"/>
    <property type="molecule type" value="Genomic_DNA"/>
</dbReference>
<dbReference type="InterPro" id="IPR011098">
    <property type="entry name" value="G5_dom"/>
</dbReference>
<dbReference type="InterPro" id="IPR036908">
    <property type="entry name" value="RlpA-like_sf"/>
</dbReference>
<dbReference type="GO" id="GO:0004553">
    <property type="term" value="F:hydrolase activity, hydrolyzing O-glycosyl compounds"/>
    <property type="evidence" value="ECO:0007669"/>
    <property type="project" value="InterPro"/>
</dbReference>
<evidence type="ECO:0000313" key="4">
    <source>
        <dbReference type="EMBL" id="OGY16786.1"/>
    </source>
</evidence>
<dbReference type="PROSITE" id="PS51109">
    <property type="entry name" value="G5"/>
    <property type="match status" value="1"/>
</dbReference>
<protein>
    <recommendedName>
        <fullName evidence="3">G5 domain-containing protein</fullName>
    </recommendedName>
</protein>
<name>A0A1G1VN08_9BACT</name>
<evidence type="ECO:0000256" key="1">
    <source>
        <dbReference type="ARBA" id="ARBA00022729"/>
    </source>
</evidence>
<dbReference type="InterPro" id="IPR051933">
    <property type="entry name" value="Resuscitation_pf_RpfB"/>
</dbReference>